<dbReference type="EMBL" id="CM000653">
    <property type="protein sequence ID" value="EED87720.1"/>
    <property type="molecule type" value="Genomic_DNA"/>
</dbReference>
<reference evidence="1 2" key="1">
    <citation type="journal article" date="2004" name="Science">
        <title>The genome of the diatom Thalassiosira pseudonana: ecology, evolution, and metabolism.</title>
        <authorList>
            <person name="Armbrust E.V."/>
            <person name="Berges J.A."/>
            <person name="Bowler C."/>
            <person name="Green B.R."/>
            <person name="Martinez D."/>
            <person name="Putnam N.H."/>
            <person name="Zhou S."/>
            <person name="Allen A.E."/>
            <person name="Apt K.E."/>
            <person name="Bechner M."/>
            <person name="Brzezinski M.A."/>
            <person name="Chaal B.K."/>
            <person name="Chiovitti A."/>
            <person name="Davis A.K."/>
            <person name="Demarest M.S."/>
            <person name="Detter J.C."/>
            <person name="Glavina T."/>
            <person name="Goodstein D."/>
            <person name="Hadi M.Z."/>
            <person name="Hellsten U."/>
            <person name="Hildebrand M."/>
            <person name="Jenkins B.D."/>
            <person name="Jurka J."/>
            <person name="Kapitonov V.V."/>
            <person name="Kroger N."/>
            <person name="Lau W.W."/>
            <person name="Lane T.W."/>
            <person name="Larimer F.W."/>
            <person name="Lippmeier J.C."/>
            <person name="Lucas S."/>
            <person name="Medina M."/>
            <person name="Montsant A."/>
            <person name="Obornik M."/>
            <person name="Parker M.S."/>
            <person name="Palenik B."/>
            <person name="Pazour G.J."/>
            <person name="Richardson P.M."/>
            <person name="Rynearson T.A."/>
            <person name="Saito M.A."/>
            <person name="Schwartz D.C."/>
            <person name="Thamatrakoln K."/>
            <person name="Valentin K."/>
            <person name="Vardi A."/>
            <person name="Wilkerson F.P."/>
            <person name="Rokhsar D.S."/>
        </authorList>
    </citation>
    <scope>NUCLEOTIDE SEQUENCE [LARGE SCALE GENOMIC DNA]</scope>
    <source>
        <strain evidence="1 2">CCMP1335</strain>
    </source>
</reference>
<organism evidence="1 2">
    <name type="scientific">Thalassiosira pseudonana</name>
    <name type="common">Marine diatom</name>
    <name type="synonym">Cyclotella nana</name>
    <dbReference type="NCBI Taxonomy" id="35128"/>
    <lineage>
        <taxon>Eukaryota</taxon>
        <taxon>Sar</taxon>
        <taxon>Stramenopiles</taxon>
        <taxon>Ochrophyta</taxon>
        <taxon>Bacillariophyta</taxon>
        <taxon>Coscinodiscophyceae</taxon>
        <taxon>Thalassiosirophycidae</taxon>
        <taxon>Thalassiosirales</taxon>
        <taxon>Thalassiosiraceae</taxon>
        <taxon>Thalassiosira</taxon>
    </lineage>
</organism>
<evidence type="ECO:0000313" key="1">
    <source>
        <dbReference type="EMBL" id="EED87720.1"/>
    </source>
</evidence>
<dbReference type="Proteomes" id="UP000001449">
    <property type="component" value="Chromosome 22"/>
</dbReference>
<dbReference type="GeneID" id="7449434"/>
<dbReference type="InParanoid" id="B8CFZ1"/>
<gene>
    <name evidence="1" type="ORF">THAPSDRAFT_11927</name>
</gene>
<dbReference type="RefSeq" id="XP_002294940.1">
    <property type="nucleotide sequence ID" value="XM_002294904.1"/>
</dbReference>
<name>B8CFZ1_THAPS</name>
<dbReference type="PaxDb" id="35128-Thaps11927"/>
<dbReference type="KEGG" id="tps:THAPSDRAFT_11927"/>
<dbReference type="GO" id="GO:0016757">
    <property type="term" value="F:glycosyltransferase activity"/>
    <property type="evidence" value="ECO:0000318"/>
    <property type="project" value="GO_Central"/>
</dbReference>
<evidence type="ECO:0000313" key="2">
    <source>
        <dbReference type="Proteomes" id="UP000001449"/>
    </source>
</evidence>
<dbReference type="AlphaFoldDB" id="B8CFZ1"/>
<protein>
    <submittedName>
        <fullName evidence="1">Uncharacterized protein</fullName>
    </submittedName>
</protein>
<keyword evidence="2" id="KW-1185">Reference proteome</keyword>
<accession>B8CFZ1</accession>
<proteinExistence type="predicted"/>
<sequence>MAPSPPPPRKLLGVAPSPPPSQKLPIALAAIVALIILKFASFHGSKFSLVSSVPVPVSVDEVDEELDLDIDIDDSDQRPFFWEKADRQSCYAVENICHLLIPPRDDTRDDAAANNKWFYFQTKSREGNSTEHIQPTIQLRNECDWGGCGGSDPKVYFNVSSDPKPTMTQLRENNLTCSISSTTNHVIIQSAFNDMMGEFYVRSLPGLVHVMQDYPPKDDVQFYIHFVGKGHKLLDAHKLFLNGTKDFASLFHDGDVSNEKQRHRCECYRRLVFCGYSPKLNNIPDAPHIIGISWRPQPENEKNLTLFPSSEGIFYAKAACTWLKPPEELKTEDCKEFANTRIQILGSLKENNRNLPKEVTAYRAKLIGDMLKVASRLSNITVSHFDHRDWKVIGLSQQSLPSDFVSVETNKQLSAVDEQFVLHQSLDALVGIHGASLTQGVLLPDYSAILEILPWIPEKSYFGRGMWGEWTRTKIQPTPLGLIYHNTELQHFGYQLERDSVPLCQNVSNDVMHDFSSDQDHSAREKNETELDYCLTTVNGNSFRWDKRDFTVRLDMVDKFVDTVYHSRIHSNDTVEEDGLESCNILRSRGETNDMVMYNVWCQDEDGKEQVQHYYWEHN</sequence>
<reference evidence="1 2" key="2">
    <citation type="journal article" date="2008" name="Nature">
        <title>The Phaeodactylum genome reveals the evolutionary history of diatom genomes.</title>
        <authorList>
            <person name="Bowler C."/>
            <person name="Allen A.E."/>
            <person name="Badger J.H."/>
            <person name="Grimwood J."/>
            <person name="Jabbari K."/>
            <person name="Kuo A."/>
            <person name="Maheswari U."/>
            <person name="Martens C."/>
            <person name="Maumus F."/>
            <person name="Otillar R.P."/>
            <person name="Rayko E."/>
            <person name="Salamov A."/>
            <person name="Vandepoele K."/>
            <person name="Beszteri B."/>
            <person name="Gruber A."/>
            <person name="Heijde M."/>
            <person name="Katinka M."/>
            <person name="Mock T."/>
            <person name="Valentin K."/>
            <person name="Verret F."/>
            <person name="Berges J.A."/>
            <person name="Brownlee C."/>
            <person name="Cadoret J.P."/>
            <person name="Chiovitti A."/>
            <person name="Choi C.J."/>
            <person name="Coesel S."/>
            <person name="De Martino A."/>
            <person name="Detter J.C."/>
            <person name="Durkin C."/>
            <person name="Falciatore A."/>
            <person name="Fournet J."/>
            <person name="Haruta M."/>
            <person name="Huysman M.J."/>
            <person name="Jenkins B.D."/>
            <person name="Jiroutova K."/>
            <person name="Jorgensen R.E."/>
            <person name="Joubert Y."/>
            <person name="Kaplan A."/>
            <person name="Kroger N."/>
            <person name="Kroth P.G."/>
            <person name="La Roche J."/>
            <person name="Lindquist E."/>
            <person name="Lommer M."/>
            <person name="Martin-Jezequel V."/>
            <person name="Lopez P.J."/>
            <person name="Lucas S."/>
            <person name="Mangogna M."/>
            <person name="McGinnis K."/>
            <person name="Medlin L.K."/>
            <person name="Montsant A."/>
            <person name="Oudot-Le Secq M.P."/>
            <person name="Napoli C."/>
            <person name="Obornik M."/>
            <person name="Parker M.S."/>
            <person name="Petit J.L."/>
            <person name="Porcel B.M."/>
            <person name="Poulsen N."/>
            <person name="Robison M."/>
            <person name="Rychlewski L."/>
            <person name="Rynearson T.A."/>
            <person name="Schmutz J."/>
            <person name="Shapiro H."/>
            <person name="Siaut M."/>
            <person name="Stanley M."/>
            <person name="Sussman M.R."/>
            <person name="Taylor A.R."/>
            <person name="Vardi A."/>
            <person name="von Dassow P."/>
            <person name="Vyverman W."/>
            <person name="Willis A."/>
            <person name="Wyrwicz L.S."/>
            <person name="Rokhsar D.S."/>
            <person name="Weissenbach J."/>
            <person name="Armbrust E.V."/>
            <person name="Green B.R."/>
            <person name="Van de Peer Y."/>
            <person name="Grigoriev I.V."/>
        </authorList>
    </citation>
    <scope>NUCLEOTIDE SEQUENCE [LARGE SCALE GENOMIC DNA]</scope>
    <source>
        <strain evidence="1 2">CCMP1335</strain>
    </source>
</reference>
<dbReference type="HOGENOM" id="CLU_441821_0_0_1"/>